<dbReference type="SUPFAM" id="SSF100950">
    <property type="entry name" value="NagB/RpiA/CoA transferase-like"/>
    <property type="match status" value="1"/>
</dbReference>
<evidence type="ECO:0000256" key="2">
    <source>
        <dbReference type="ARBA" id="ARBA00022741"/>
    </source>
</evidence>
<name>A0A1B1MW49_9BACL</name>
<dbReference type="RefSeq" id="WP_068693728.1">
    <property type="nucleotide sequence ID" value="NZ_CP014167.1"/>
</dbReference>
<dbReference type="PANTHER" id="PTHR23407:SF1">
    <property type="entry name" value="5-FORMYLTETRAHYDROFOLATE CYCLO-LIGASE"/>
    <property type="match status" value="1"/>
</dbReference>
<dbReference type="NCBIfam" id="TIGR02727">
    <property type="entry name" value="MTHFS_bact"/>
    <property type="match status" value="1"/>
</dbReference>
<dbReference type="InterPro" id="IPR037171">
    <property type="entry name" value="NagB/RpiA_transferase-like"/>
</dbReference>
<feature type="binding site" evidence="4">
    <location>
        <begin position="7"/>
        <end position="11"/>
    </location>
    <ligand>
        <name>ATP</name>
        <dbReference type="ChEBI" id="CHEBI:30616"/>
    </ligand>
</feature>
<gene>
    <name evidence="6" type="ORF">AWM70_01460</name>
</gene>
<dbReference type="STRING" id="1462996.AWM70_01460"/>
<dbReference type="GO" id="GO:0030272">
    <property type="term" value="F:5-formyltetrahydrofolate cyclo-ligase activity"/>
    <property type="evidence" value="ECO:0007669"/>
    <property type="project" value="UniProtKB-EC"/>
</dbReference>
<dbReference type="GO" id="GO:0005524">
    <property type="term" value="F:ATP binding"/>
    <property type="evidence" value="ECO:0007669"/>
    <property type="project" value="UniProtKB-KW"/>
</dbReference>
<sequence>MELKEIKSLLRQEAAAKRASLEEPVRQTLSAAACRLAEDEVLAPLRRSRPGQRLTLFTYLSFKDELSTKPLVESCLQQGDKVLVPRVTKGGKLSVHGFEGWAALKPGVWGIPEPDADSPVWPEERYGDIDVVIVPGLVYDLQGGRIGYGGGYYDRFAQQLKQAADGRTGRTLFVSLMFEEQLVRQVPAEAHDLSLDVLITPANVFYIN</sequence>
<dbReference type="Gene3D" id="3.40.50.10420">
    <property type="entry name" value="NagB/RpiA/CoA transferase-like"/>
    <property type="match status" value="1"/>
</dbReference>
<dbReference type="OrthoDB" id="9801938at2"/>
<comment type="similarity">
    <text evidence="1 5">Belongs to the 5-formyltetrahydrofolate cyclo-ligase family.</text>
</comment>
<dbReference type="EC" id="6.3.3.2" evidence="5"/>
<dbReference type="GO" id="GO:0035999">
    <property type="term" value="P:tetrahydrofolate interconversion"/>
    <property type="evidence" value="ECO:0007669"/>
    <property type="project" value="TreeGrafter"/>
</dbReference>
<protein>
    <recommendedName>
        <fullName evidence="5">5-formyltetrahydrofolate cyclo-ligase</fullName>
        <ecNumber evidence="5">6.3.3.2</ecNumber>
    </recommendedName>
</protein>
<dbReference type="GO" id="GO:0046872">
    <property type="term" value="F:metal ion binding"/>
    <property type="evidence" value="ECO:0007669"/>
    <property type="project" value="UniProtKB-KW"/>
</dbReference>
<dbReference type="Proteomes" id="UP000092573">
    <property type="component" value="Chromosome"/>
</dbReference>
<feature type="binding site" evidence="4">
    <location>
        <position position="60"/>
    </location>
    <ligand>
        <name>substrate</name>
    </ligand>
</feature>
<accession>A0A1B1MW49</accession>
<comment type="catalytic activity">
    <reaction evidence="5">
        <text>(6S)-5-formyl-5,6,7,8-tetrahydrofolate + ATP = (6R)-5,10-methenyltetrahydrofolate + ADP + phosphate</text>
        <dbReference type="Rhea" id="RHEA:10488"/>
        <dbReference type="ChEBI" id="CHEBI:30616"/>
        <dbReference type="ChEBI" id="CHEBI:43474"/>
        <dbReference type="ChEBI" id="CHEBI:57455"/>
        <dbReference type="ChEBI" id="CHEBI:57457"/>
        <dbReference type="ChEBI" id="CHEBI:456216"/>
        <dbReference type="EC" id="6.3.3.2"/>
    </reaction>
</comment>
<dbReference type="PANTHER" id="PTHR23407">
    <property type="entry name" value="ATPASE INHIBITOR/5-FORMYLTETRAHYDROFOLATE CYCLO-LIGASE"/>
    <property type="match status" value="1"/>
</dbReference>
<reference evidence="6 7" key="1">
    <citation type="submission" date="2016-01" db="EMBL/GenBank/DDBJ databases">
        <title>Complete Genome Sequence of Paenibacillus yonginensis DCY84, a novel Plant Growth-Promoting Bacteria with Elicitation of Induced Systemic Resistance.</title>
        <authorList>
            <person name="Kim Y.J."/>
            <person name="Yang D.C."/>
            <person name="Sukweenadhi J."/>
        </authorList>
    </citation>
    <scope>NUCLEOTIDE SEQUENCE [LARGE SCALE GENOMIC DNA]</scope>
    <source>
        <strain evidence="6 7">DCY84</strain>
    </source>
</reference>
<proteinExistence type="inferred from homology"/>
<dbReference type="KEGG" id="pyg:AWM70_01460"/>
<evidence type="ECO:0000256" key="5">
    <source>
        <dbReference type="RuleBase" id="RU361279"/>
    </source>
</evidence>
<evidence type="ECO:0000313" key="6">
    <source>
        <dbReference type="EMBL" id="ANS73411.1"/>
    </source>
</evidence>
<dbReference type="AlphaFoldDB" id="A0A1B1MW49"/>
<keyword evidence="2 4" id="KW-0547">Nucleotide-binding</keyword>
<dbReference type="PIRSF" id="PIRSF006806">
    <property type="entry name" value="FTHF_cligase"/>
    <property type="match status" value="1"/>
</dbReference>
<keyword evidence="7" id="KW-1185">Reference proteome</keyword>
<keyword evidence="5" id="KW-0479">Metal-binding</keyword>
<dbReference type="InterPro" id="IPR002698">
    <property type="entry name" value="FTHF_cligase"/>
</dbReference>
<evidence type="ECO:0000256" key="4">
    <source>
        <dbReference type="PIRSR" id="PIRSR006806-1"/>
    </source>
</evidence>
<feature type="binding site" evidence="4">
    <location>
        <position position="65"/>
    </location>
    <ligand>
        <name>substrate</name>
    </ligand>
</feature>
<keyword evidence="3 4" id="KW-0067">ATP-binding</keyword>
<dbReference type="EMBL" id="CP014167">
    <property type="protein sequence ID" value="ANS73411.1"/>
    <property type="molecule type" value="Genomic_DNA"/>
</dbReference>
<feature type="binding site" evidence="4">
    <location>
        <begin position="145"/>
        <end position="153"/>
    </location>
    <ligand>
        <name>ATP</name>
        <dbReference type="ChEBI" id="CHEBI:30616"/>
    </ligand>
</feature>
<comment type="cofactor">
    <cofactor evidence="5">
        <name>Mg(2+)</name>
        <dbReference type="ChEBI" id="CHEBI:18420"/>
    </cofactor>
</comment>
<evidence type="ECO:0000256" key="1">
    <source>
        <dbReference type="ARBA" id="ARBA00010638"/>
    </source>
</evidence>
<organism evidence="6 7">
    <name type="scientific">Paenibacillus yonginensis</name>
    <dbReference type="NCBI Taxonomy" id="1462996"/>
    <lineage>
        <taxon>Bacteria</taxon>
        <taxon>Bacillati</taxon>
        <taxon>Bacillota</taxon>
        <taxon>Bacilli</taxon>
        <taxon>Bacillales</taxon>
        <taxon>Paenibacillaceae</taxon>
        <taxon>Paenibacillus</taxon>
    </lineage>
</organism>
<dbReference type="GO" id="GO:0009396">
    <property type="term" value="P:folic acid-containing compound biosynthetic process"/>
    <property type="evidence" value="ECO:0007669"/>
    <property type="project" value="TreeGrafter"/>
</dbReference>
<evidence type="ECO:0000256" key="3">
    <source>
        <dbReference type="ARBA" id="ARBA00022840"/>
    </source>
</evidence>
<keyword evidence="5" id="KW-0460">Magnesium</keyword>
<evidence type="ECO:0000313" key="7">
    <source>
        <dbReference type="Proteomes" id="UP000092573"/>
    </source>
</evidence>
<dbReference type="InterPro" id="IPR024185">
    <property type="entry name" value="FTHF_cligase-like_sf"/>
</dbReference>
<dbReference type="Pfam" id="PF01812">
    <property type="entry name" value="5-FTHF_cyc-lig"/>
    <property type="match status" value="1"/>
</dbReference>